<dbReference type="AlphaFoldDB" id="A0A6J2JQN0"/>
<dbReference type="OrthoDB" id="7452046at2759"/>
<evidence type="ECO:0000256" key="1">
    <source>
        <dbReference type="SAM" id="Phobius"/>
    </source>
</evidence>
<dbReference type="GeneID" id="114244431"/>
<protein>
    <submittedName>
        <fullName evidence="3">Uncharacterized protein LOC114244431</fullName>
    </submittedName>
</protein>
<feature type="transmembrane region" description="Helical" evidence="1">
    <location>
        <begin position="130"/>
        <end position="150"/>
    </location>
</feature>
<evidence type="ECO:0000313" key="2">
    <source>
        <dbReference type="Proteomes" id="UP000504629"/>
    </source>
</evidence>
<feature type="transmembrane region" description="Helical" evidence="1">
    <location>
        <begin position="100"/>
        <end position="118"/>
    </location>
</feature>
<feature type="transmembrane region" description="Helical" evidence="1">
    <location>
        <begin position="21"/>
        <end position="44"/>
    </location>
</feature>
<keyword evidence="1" id="KW-1133">Transmembrane helix</keyword>
<feature type="transmembrane region" description="Helical" evidence="1">
    <location>
        <begin position="64"/>
        <end position="88"/>
    </location>
</feature>
<dbReference type="RefSeq" id="XP_028032041.1">
    <property type="nucleotide sequence ID" value="XM_028176240.1"/>
</dbReference>
<evidence type="ECO:0000313" key="3">
    <source>
        <dbReference type="RefSeq" id="XP_028032041.1"/>
    </source>
</evidence>
<accession>A0A6J2JQN0</accession>
<keyword evidence="1" id="KW-0812">Transmembrane</keyword>
<proteinExistence type="predicted"/>
<organism evidence="2 3">
    <name type="scientific">Bombyx mandarina</name>
    <name type="common">Wild silk moth</name>
    <name type="synonym">Wild silkworm</name>
    <dbReference type="NCBI Taxonomy" id="7092"/>
    <lineage>
        <taxon>Eukaryota</taxon>
        <taxon>Metazoa</taxon>
        <taxon>Ecdysozoa</taxon>
        <taxon>Arthropoda</taxon>
        <taxon>Hexapoda</taxon>
        <taxon>Insecta</taxon>
        <taxon>Pterygota</taxon>
        <taxon>Neoptera</taxon>
        <taxon>Endopterygota</taxon>
        <taxon>Lepidoptera</taxon>
        <taxon>Glossata</taxon>
        <taxon>Ditrysia</taxon>
        <taxon>Bombycoidea</taxon>
        <taxon>Bombycidae</taxon>
        <taxon>Bombycinae</taxon>
        <taxon>Bombyx</taxon>
    </lineage>
</organism>
<dbReference type="Proteomes" id="UP000504629">
    <property type="component" value="Unplaced"/>
</dbReference>
<sequence>MRLELPQCRRCFFCIPLRYGIIVFGYLNMTFSLLILGVESHWLVRTNKITDLLTDIPMMFRGTGMYTHVWFTIVIYTLEVVFNIILVIGAHAKRPYLMRIYYYYSITTTLAAFVVLLVVRQDYGYTRFDPIDVCLAFIGLVMQLYLTLLIHNELSKNRYQEGRMSYVNHVSEVTFHPVAWVDTNP</sequence>
<gene>
    <name evidence="3" type="primary">LOC114244431</name>
</gene>
<keyword evidence="1" id="KW-0472">Membrane</keyword>
<dbReference type="KEGG" id="bman:114244431"/>
<name>A0A6J2JQN0_BOMMA</name>
<reference evidence="3" key="1">
    <citation type="submission" date="2025-08" db="UniProtKB">
        <authorList>
            <consortium name="RefSeq"/>
        </authorList>
    </citation>
    <scope>IDENTIFICATION</scope>
    <source>
        <tissue evidence="3">Silk gland</tissue>
    </source>
</reference>
<keyword evidence="2" id="KW-1185">Reference proteome</keyword>